<gene>
    <name evidence="1" type="ORF">KHA97_05075</name>
</gene>
<protein>
    <submittedName>
        <fullName evidence="1">Uncharacterized protein</fullName>
    </submittedName>
</protein>
<dbReference type="Pfam" id="PF19618">
    <property type="entry name" value="DUF6123"/>
    <property type="match status" value="1"/>
</dbReference>
<name>A0A942TDF2_9BACI</name>
<keyword evidence="2" id="KW-1185">Reference proteome</keyword>
<evidence type="ECO:0000313" key="1">
    <source>
        <dbReference type="EMBL" id="MBS4194442.1"/>
    </source>
</evidence>
<proteinExistence type="predicted"/>
<evidence type="ECO:0000313" key="2">
    <source>
        <dbReference type="Proteomes" id="UP000681414"/>
    </source>
</evidence>
<reference evidence="1 2" key="1">
    <citation type="submission" date="2021-05" db="EMBL/GenBank/DDBJ databases">
        <title>Novel Bacillus species.</title>
        <authorList>
            <person name="Liu G."/>
        </authorList>
    </citation>
    <scope>NUCLEOTIDE SEQUENCE [LARGE SCALE GENOMIC DNA]</scope>
    <source>
        <strain evidence="2">FJAT-49780</strain>
    </source>
</reference>
<dbReference type="AlphaFoldDB" id="A0A942TDF2"/>
<accession>A0A942TDF2</accession>
<sequence length="82" mass="9529">MDLESKGFKFKDDAISFIYFGKQSTGSDDYVVSLAIELTLKTQKRFDGSFYLSLLERLKEHNVKTKREAYRLMEVMGLKAHN</sequence>
<dbReference type="Proteomes" id="UP000681414">
    <property type="component" value="Unassembled WGS sequence"/>
</dbReference>
<organism evidence="1 2">
    <name type="scientific">Lederbergia citri</name>
    <dbReference type="NCBI Taxonomy" id="2833580"/>
    <lineage>
        <taxon>Bacteria</taxon>
        <taxon>Bacillati</taxon>
        <taxon>Bacillota</taxon>
        <taxon>Bacilli</taxon>
        <taxon>Bacillales</taxon>
        <taxon>Bacillaceae</taxon>
        <taxon>Lederbergia</taxon>
    </lineage>
</organism>
<dbReference type="InterPro" id="IPR046126">
    <property type="entry name" value="DUF6123"/>
</dbReference>
<comment type="caution">
    <text evidence="1">The sequence shown here is derived from an EMBL/GenBank/DDBJ whole genome shotgun (WGS) entry which is preliminary data.</text>
</comment>
<dbReference type="EMBL" id="JAGYPG010000001">
    <property type="protein sequence ID" value="MBS4194442.1"/>
    <property type="molecule type" value="Genomic_DNA"/>
</dbReference>